<evidence type="ECO:0000256" key="3">
    <source>
        <dbReference type="ARBA" id="ARBA00023110"/>
    </source>
</evidence>
<protein>
    <recommendedName>
        <fullName evidence="6">Peptidyl-prolyl cis-trans isomerase</fullName>
        <ecNumber evidence="6">5.2.1.8</ecNumber>
    </recommendedName>
</protein>
<feature type="chain" id="PRO_5012499707" description="Peptidyl-prolyl cis-trans isomerase" evidence="7">
    <location>
        <begin position="19"/>
        <end position="170"/>
    </location>
</feature>
<keyword evidence="10" id="KW-1185">Reference proteome</keyword>
<gene>
    <name evidence="9" type="ORF">SAMN05444274_101235</name>
</gene>
<evidence type="ECO:0000256" key="6">
    <source>
        <dbReference type="RuleBase" id="RU003915"/>
    </source>
</evidence>
<dbReference type="InterPro" id="IPR001179">
    <property type="entry name" value="PPIase_FKBP_dom"/>
</dbReference>
<organism evidence="9 10">
    <name type="scientific">Mariniphaga anaerophila</name>
    <dbReference type="NCBI Taxonomy" id="1484053"/>
    <lineage>
        <taxon>Bacteria</taxon>
        <taxon>Pseudomonadati</taxon>
        <taxon>Bacteroidota</taxon>
        <taxon>Bacteroidia</taxon>
        <taxon>Marinilabiliales</taxon>
        <taxon>Prolixibacteraceae</taxon>
        <taxon>Mariniphaga</taxon>
    </lineage>
</organism>
<evidence type="ECO:0000259" key="8">
    <source>
        <dbReference type="PROSITE" id="PS50059"/>
    </source>
</evidence>
<dbReference type="AlphaFoldDB" id="A0A1M4T251"/>
<evidence type="ECO:0000256" key="2">
    <source>
        <dbReference type="ARBA" id="ARBA00006577"/>
    </source>
</evidence>
<evidence type="ECO:0000313" key="10">
    <source>
        <dbReference type="Proteomes" id="UP000184164"/>
    </source>
</evidence>
<evidence type="ECO:0000256" key="5">
    <source>
        <dbReference type="PROSITE-ProRule" id="PRU00277"/>
    </source>
</evidence>
<dbReference type="PANTHER" id="PTHR43811">
    <property type="entry name" value="FKBP-TYPE PEPTIDYL-PROLYL CIS-TRANS ISOMERASE FKPA"/>
    <property type="match status" value="1"/>
</dbReference>
<dbReference type="PROSITE" id="PS51257">
    <property type="entry name" value="PROKAR_LIPOPROTEIN"/>
    <property type="match status" value="1"/>
</dbReference>
<sequence length="170" mass="18847">MKMRLLINLVFATVVALAVSSCLKDGDEKVYTAAEEILLREAYLDSLVAKGHDIDTTANQVYYVIREEGEGDFAKSGDTLIVGYAGYFIDGVLFDSSELHYSDGKMEFVLEGEKSRMILGWEEGLKKMNKGAEFQFVIPSGQAYGSTGWGSIPPYQTLIFVTKLYDIKPS</sequence>
<dbReference type="Gene3D" id="3.10.50.40">
    <property type="match status" value="1"/>
</dbReference>
<feature type="domain" description="PPIase FKBP-type" evidence="8">
    <location>
        <begin position="77"/>
        <end position="168"/>
    </location>
</feature>
<comment type="catalytic activity">
    <reaction evidence="1 5 6">
        <text>[protein]-peptidylproline (omega=180) = [protein]-peptidylproline (omega=0)</text>
        <dbReference type="Rhea" id="RHEA:16237"/>
        <dbReference type="Rhea" id="RHEA-COMP:10747"/>
        <dbReference type="Rhea" id="RHEA-COMP:10748"/>
        <dbReference type="ChEBI" id="CHEBI:83833"/>
        <dbReference type="ChEBI" id="CHEBI:83834"/>
        <dbReference type="EC" id="5.2.1.8"/>
    </reaction>
</comment>
<name>A0A1M4T251_9BACT</name>
<proteinExistence type="inferred from homology"/>
<keyword evidence="4 5" id="KW-0413">Isomerase</keyword>
<keyword evidence="7" id="KW-0732">Signal</keyword>
<dbReference type="EC" id="5.2.1.8" evidence="6"/>
<accession>A0A1M4T251</accession>
<feature type="signal peptide" evidence="7">
    <location>
        <begin position="1"/>
        <end position="18"/>
    </location>
</feature>
<dbReference type="STRING" id="1484053.SAMN05444274_101235"/>
<dbReference type="SUPFAM" id="SSF54534">
    <property type="entry name" value="FKBP-like"/>
    <property type="match status" value="1"/>
</dbReference>
<dbReference type="PANTHER" id="PTHR43811:SF19">
    <property type="entry name" value="39 KDA FK506-BINDING NUCLEAR PROTEIN"/>
    <property type="match status" value="1"/>
</dbReference>
<evidence type="ECO:0000313" key="9">
    <source>
        <dbReference type="EMBL" id="SHE38546.1"/>
    </source>
</evidence>
<dbReference type="InterPro" id="IPR046357">
    <property type="entry name" value="PPIase_dom_sf"/>
</dbReference>
<dbReference type="PROSITE" id="PS50059">
    <property type="entry name" value="FKBP_PPIASE"/>
    <property type="match status" value="1"/>
</dbReference>
<dbReference type="GO" id="GO:0003755">
    <property type="term" value="F:peptidyl-prolyl cis-trans isomerase activity"/>
    <property type="evidence" value="ECO:0007669"/>
    <property type="project" value="UniProtKB-UniRule"/>
</dbReference>
<dbReference type="Proteomes" id="UP000184164">
    <property type="component" value="Unassembled WGS sequence"/>
</dbReference>
<dbReference type="RefSeq" id="WP_175549913.1">
    <property type="nucleotide sequence ID" value="NZ_FQUM01000001.1"/>
</dbReference>
<evidence type="ECO:0000256" key="7">
    <source>
        <dbReference type="SAM" id="SignalP"/>
    </source>
</evidence>
<evidence type="ECO:0000256" key="1">
    <source>
        <dbReference type="ARBA" id="ARBA00000971"/>
    </source>
</evidence>
<dbReference type="Pfam" id="PF00254">
    <property type="entry name" value="FKBP_C"/>
    <property type="match status" value="1"/>
</dbReference>
<reference evidence="10" key="1">
    <citation type="submission" date="2016-11" db="EMBL/GenBank/DDBJ databases">
        <authorList>
            <person name="Varghese N."/>
            <person name="Submissions S."/>
        </authorList>
    </citation>
    <scope>NUCLEOTIDE SEQUENCE [LARGE SCALE GENOMIC DNA]</scope>
    <source>
        <strain evidence="10">DSM 26910</strain>
    </source>
</reference>
<evidence type="ECO:0000256" key="4">
    <source>
        <dbReference type="ARBA" id="ARBA00023235"/>
    </source>
</evidence>
<comment type="similarity">
    <text evidence="2 6">Belongs to the FKBP-type PPIase family.</text>
</comment>
<keyword evidence="3 5" id="KW-0697">Rotamase</keyword>
<dbReference type="EMBL" id="FQUM01000001">
    <property type="protein sequence ID" value="SHE38546.1"/>
    <property type="molecule type" value="Genomic_DNA"/>
</dbReference>